<dbReference type="InterPro" id="IPR036259">
    <property type="entry name" value="MFS_trans_sf"/>
</dbReference>
<accession>A0ABM0GLE3</accession>
<keyword evidence="4 7" id="KW-1133">Transmembrane helix</keyword>
<dbReference type="PROSITE" id="PS50850">
    <property type="entry name" value="MFS"/>
    <property type="match status" value="1"/>
</dbReference>
<evidence type="ECO:0000256" key="2">
    <source>
        <dbReference type="ARBA" id="ARBA00022448"/>
    </source>
</evidence>
<dbReference type="Pfam" id="PF07690">
    <property type="entry name" value="MFS_1"/>
    <property type="match status" value="1"/>
</dbReference>
<feature type="transmembrane region" description="Helical" evidence="7">
    <location>
        <begin position="321"/>
        <end position="337"/>
    </location>
</feature>
<evidence type="ECO:0000256" key="3">
    <source>
        <dbReference type="ARBA" id="ARBA00022692"/>
    </source>
</evidence>
<feature type="transmembrane region" description="Helical" evidence="7">
    <location>
        <begin position="146"/>
        <end position="172"/>
    </location>
</feature>
<feature type="transmembrane region" description="Helical" evidence="7">
    <location>
        <begin position="420"/>
        <end position="445"/>
    </location>
</feature>
<dbReference type="RefSeq" id="XP_002732493.1">
    <property type="nucleotide sequence ID" value="XM_002732447.2"/>
</dbReference>
<feature type="domain" description="Major facilitator superfamily (MFS) profile" evidence="8">
    <location>
        <begin position="53"/>
        <end position="448"/>
    </location>
</feature>
<dbReference type="SUPFAM" id="SSF103473">
    <property type="entry name" value="MFS general substrate transporter"/>
    <property type="match status" value="1"/>
</dbReference>
<dbReference type="Gene3D" id="1.20.1250.20">
    <property type="entry name" value="MFS general substrate transporter like domains"/>
    <property type="match status" value="2"/>
</dbReference>
<dbReference type="InterPro" id="IPR050930">
    <property type="entry name" value="MFS_Vesicular_Transporter"/>
</dbReference>
<feature type="transmembrane region" description="Helical" evidence="7">
    <location>
        <begin position="87"/>
        <end position="107"/>
    </location>
</feature>
<keyword evidence="9" id="KW-1185">Reference proteome</keyword>
<feature type="transmembrane region" description="Helical" evidence="7">
    <location>
        <begin position="349"/>
        <end position="375"/>
    </location>
</feature>
<reference evidence="10" key="1">
    <citation type="submission" date="2025-08" db="UniProtKB">
        <authorList>
            <consortium name="RefSeq"/>
        </authorList>
    </citation>
    <scope>IDENTIFICATION</scope>
    <source>
        <tissue evidence="10">Testes</tissue>
    </source>
</reference>
<evidence type="ECO:0000256" key="4">
    <source>
        <dbReference type="ARBA" id="ARBA00022989"/>
    </source>
</evidence>
<feature type="transmembrane region" description="Helical" evidence="7">
    <location>
        <begin position="52"/>
        <end position="75"/>
    </location>
</feature>
<feature type="transmembrane region" description="Helical" evidence="7">
    <location>
        <begin position="119"/>
        <end position="140"/>
    </location>
</feature>
<protein>
    <submittedName>
        <fullName evidence="10">MFS-type transporter SLC18B1-like</fullName>
    </submittedName>
</protein>
<dbReference type="CDD" id="cd17385">
    <property type="entry name" value="MFS_SLC18B1"/>
    <property type="match status" value="1"/>
</dbReference>
<organism evidence="9 10">
    <name type="scientific">Saccoglossus kowalevskii</name>
    <name type="common">Acorn worm</name>
    <dbReference type="NCBI Taxonomy" id="10224"/>
    <lineage>
        <taxon>Eukaryota</taxon>
        <taxon>Metazoa</taxon>
        <taxon>Hemichordata</taxon>
        <taxon>Enteropneusta</taxon>
        <taxon>Harrimaniidae</taxon>
        <taxon>Saccoglossus</taxon>
    </lineage>
</organism>
<dbReference type="Proteomes" id="UP000694865">
    <property type="component" value="Unplaced"/>
</dbReference>
<feature type="transmembrane region" description="Helical" evidence="7">
    <location>
        <begin position="184"/>
        <end position="205"/>
    </location>
</feature>
<dbReference type="GeneID" id="100367304"/>
<dbReference type="InterPro" id="IPR011701">
    <property type="entry name" value="MFS"/>
</dbReference>
<feature type="transmembrane region" description="Helical" evidence="7">
    <location>
        <begin position="211"/>
        <end position="232"/>
    </location>
</feature>
<keyword evidence="5 7" id="KW-0472">Membrane</keyword>
<feature type="compositionally biased region" description="Basic and acidic residues" evidence="6">
    <location>
        <begin position="27"/>
        <end position="40"/>
    </location>
</feature>
<proteinExistence type="predicted"/>
<evidence type="ECO:0000259" key="8">
    <source>
        <dbReference type="PROSITE" id="PS50850"/>
    </source>
</evidence>
<evidence type="ECO:0000313" key="10">
    <source>
        <dbReference type="RefSeq" id="XP_002732493.1"/>
    </source>
</evidence>
<feature type="transmembrane region" description="Helical" evidence="7">
    <location>
        <begin position="387"/>
        <end position="408"/>
    </location>
</feature>
<keyword evidence="2" id="KW-0813">Transport</keyword>
<feature type="transmembrane region" description="Helical" evidence="7">
    <location>
        <begin position="293"/>
        <end position="312"/>
    </location>
</feature>
<evidence type="ECO:0000256" key="6">
    <source>
        <dbReference type="SAM" id="MobiDB-lite"/>
    </source>
</evidence>
<evidence type="ECO:0000256" key="7">
    <source>
        <dbReference type="SAM" id="Phobius"/>
    </source>
</evidence>
<dbReference type="InterPro" id="IPR020846">
    <property type="entry name" value="MFS_dom"/>
</dbReference>
<evidence type="ECO:0000313" key="9">
    <source>
        <dbReference type="Proteomes" id="UP000694865"/>
    </source>
</evidence>
<dbReference type="PANTHER" id="PTHR23506">
    <property type="entry name" value="GH10249P"/>
    <property type="match status" value="1"/>
</dbReference>
<keyword evidence="3 7" id="KW-0812">Transmembrane</keyword>
<comment type="subcellular location">
    <subcellularLocation>
        <location evidence="1">Membrane</location>
        <topology evidence="1">Multi-pass membrane protein</topology>
    </subcellularLocation>
</comment>
<sequence length="480" mass="52385">MADYKTQGNIQHRKEDILSTDTTYGSIDRDQGRDNSESHKPTKTSFTANQKWTLFSISLANFSDFVSYSILAPFFPEEANKMGMSDSVVGLVFGCFALVMFITSPVFGKFLTKIGVKFMFIAGSFTCGVCCIIYGFLIRLDKGTEFIVFCFVVRSIEAVGSAASATAAFAIIAKTFPENIATTLGVLEIFSGLGFMLGPLIGGYLYQVGGFTLPFLVLGIFTIVITLCNIYILPRQQDEGTLKSGSMTEFLKIPSVIMTSLCVLAGSVALSFLDPTLAKHLNQFNFNSTTVGLMFLIMAGSYTLSAFFWGWITDKKNIPKLLMIIGNIGCGAAYLYLGPTPLFNVKTELWMVIFSLVLLGLAVGCALVPTFTDMIGTARWYGMQDNFVTYGIVSGVFNGLFSLGSFIGPTVGGAMEQAYGFSWAASVMALIYFTVTTLLIIFCLWEYQCGKGRRIATHRENVIVVPPDLTNDINSPLLNP</sequence>
<evidence type="ECO:0000256" key="1">
    <source>
        <dbReference type="ARBA" id="ARBA00004141"/>
    </source>
</evidence>
<dbReference type="PANTHER" id="PTHR23506:SF26">
    <property type="entry name" value="MFS-TYPE TRANSPORTER SLC18B1"/>
    <property type="match status" value="1"/>
</dbReference>
<feature type="transmembrane region" description="Helical" evidence="7">
    <location>
        <begin position="253"/>
        <end position="273"/>
    </location>
</feature>
<gene>
    <name evidence="10" type="primary">LOC100367304</name>
</gene>
<evidence type="ECO:0000256" key="5">
    <source>
        <dbReference type="ARBA" id="ARBA00023136"/>
    </source>
</evidence>
<feature type="region of interest" description="Disordered" evidence="6">
    <location>
        <begin position="23"/>
        <end position="43"/>
    </location>
</feature>
<name>A0ABM0GLE3_SACKO</name>